<proteinExistence type="predicted"/>
<dbReference type="InterPro" id="IPR028204">
    <property type="entry name" value="Tricorn_C1"/>
</dbReference>
<keyword evidence="1" id="KW-0732">Signal</keyword>
<dbReference type="PANTHER" id="PTHR32060:SF30">
    <property type="entry name" value="CARBOXY-TERMINAL PROCESSING PROTEASE CTPA"/>
    <property type="match status" value="1"/>
</dbReference>
<organism evidence="3 4">
    <name type="scientific">Sphingomonas sediminicola</name>
    <dbReference type="NCBI Taxonomy" id="386874"/>
    <lineage>
        <taxon>Bacteria</taxon>
        <taxon>Pseudomonadati</taxon>
        <taxon>Pseudomonadota</taxon>
        <taxon>Alphaproteobacteria</taxon>
        <taxon>Sphingomonadales</taxon>
        <taxon>Sphingomonadaceae</taxon>
        <taxon>Sphingomonas</taxon>
    </lineage>
</organism>
<feature type="domain" description="Tail specific protease" evidence="2">
    <location>
        <begin position="198"/>
        <end position="391"/>
    </location>
</feature>
<dbReference type="SUPFAM" id="SSF52096">
    <property type="entry name" value="ClpP/crotonase"/>
    <property type="match status" value="1"/>
</dbReference>
<dbReference type="SUPFAM" id="SSF50156">
    <property type="entry name" value="PDZ domain-like"/>
    <property type="match status" value="1"/>
</dbReference>
<dbReference type="InterPro" id="IPR036034">
    <property type="entry name" value="PDZ_sf"/>
</dbReference>
<dbReference type="Pfam" id="PF14684">
    <property type="entry name" value="Tricorn_C1"/>
    <property type="match status" value="1"/>
</dbReference>
<dbReference type="Gene3D" id="2.30.42.10">
    <property type="match status" value="1"/>
</dbReference>
<dbReference type="Gene3D" id="3.90.226.10">
    <property type="entry name" value="2-enoyl-CoA Hydratase, Chain A, domain 1"/>
    <property type="match status" value="1"/>
</dbReference>
<name>A0ABX6T590_9SPHN</name>
<evidence type="ECO:0000313" key="3">
    <source>
        <dbReference type="EMBL" id="QNP45019.1"/>
    </source>
</evidence>
<dbReference type="InterPro" id="IPR029045">
    <property type="entry name" value="ClpP/crotonase-like_dom_sf"/>
</dbReference>
<gene>
    <name evidence="3" type="ORF">H9L14_09960</name>
</gene>
<evidence type="ECO:0000259" key="2">
    <source>
        <dbReference type="SMART" id="SM00245"/>
    </source>
</evidence>
<accession>A0ABX6T590</accession>
<reference evidence="3 4" key="1">
    <citation type="submission" date="2020-08" db="EMBL/GenBank/DDBJ databases">
        <title>Genome sequence of Sphingomonas sediminicola KACC 15039T.</title>
        <authorList>
            <person name="Hyun D.-W."/>
            <person name="Bae J.-W."/>
        </authorList>
    </citation>
    <scope>NUCLEOTIDE SEQUENCE [LARGE SCALE GENOMIC DNA]</scope>
    <source>
        <strain evidence="3 4">KACC 15039</strain>
    </source>
</reference>
<dbReference type="InterPro" id="IPR005151">
    <property type="entry name" value="Tail-specific_protease"/>
</dbReference>
<dbReference type="Proteomes" id="UP000516105">
    <property type="component" value="Chromosome"/>
</dbReference>
<dbReference type="Pfam" id="PF03572">
    <property type="entry name" value="Peptidase_S41"/>
    <property type="match status" value="1"/>
</dbReference>
<feature type="chain" id="PRO_5046012366" evidence="1">
    <location>
        <begin position="25"/>
        <end position="410"/>
    </location>
</feature>
<dbReference type="SMART" id="SM00245">
    <property type="entry name" value="TSPc"/>
    <property type="match status" value="1"/>
</dbReference>
<protein>
    <submittedName>
        <fullName evidence="3">Peptidase S41</fullName>
    </submittedName>
</protein>
<evidence type="ECO:0000256" key="1">
    <source>
        <dbReference type="SAM" id="SignalP"/>
    </source>
</evidence>
<dbReference type="EMBL" id="CP060782">
    <property type="protein sequence ID" value="QNP45019.1"/>
    <property type="molecule type" value="Genomic_DNA"/>
</dbReference>
<evidence type="ECO:0000313" key="4">
    <source>
        <dbReference type="Proteomes" id="UP000516105"/>
    </source>
</evidence>
<dbReference type="CDD" id="cd07563">
    <property type="entry name" value="Peptidase_S41_IRBP"/>
    <property type="match status" value="1"/>
</dbReference>
<feature type="signal peptide" evidence="1">
    <location>
        <begin position="1"/>
        <end position="24"/>
    </location>
</feature>
<dbReference type="Gene3D" id="3.30.750.44">
    <property type="match status" value="1"/>
</dbReference>
<dbReference type="RefSeq" id="WP_187707975.1">
    <property type="nucleotide sequence ID" value="NZ_CP060782.1"/>
</dbReference>
<dbReference type="PANTHER" id="PTHR32060">
    <property type="entry name" value="TAIL-SPECIFIC PROTEASE"/>
    <property type="match status" value="1"/>
</dbReference>
<sequence>MTFALTRRTAIASGLAAIAAPAIAIEPPRDITLQQDFDELWETLRDRYAFFGDKATDWDRVRAIYQPRLAAVGDDEEKWNRLLLAITDELYDGHTHFSSPVPGLPRWPLSDVFVGETPAGVEVRAIRDGSAAMDSGIGIGDVVLAIDGVPFAQAAAARMPRALARPDPEARRFAINAAVGGNRDRARKLRLRSKDGSVRDLLLPFKPFADRASINHRKLDEGFGYIAITSFGDSEAPKAFDAALEQLKDTPGLIIDARDNGGGDTAVARPIMGRFIKERRPYALMRRRSGQGFGLTDPWTEYVDPQGPFTYEKPVVVLQNHWSASMAEGFPMGMKGIRRAVTVGTETMGLGAAVFPLRLDRTGISINYSAEPVYDVKDNPRWKLKPDIPTTPGADILAAGVKELKRLASR</sequence>
<keyword evidence="4" id="KW-1185">Reference proteome</keyword>